<dbReference type="Pfam" id="PF01875">
    <property type="entry name" value="Memo"/>
    <property type="match status" value="1"/>
</dbReference>
<dbReference type="InterPro" id="IPR036071">
    <property type="entry name" value="AMMECR1_dom_sf"/>
</dbReference>
<dbReference type="InterPro" id="IPR002737">
    <property type="entry name" value="MEMO1_fam"/>
</dbReference>
<keyword evidence="3" id="KW-0560">Oxidoreductase</keyword>
<evidence type="ECO:0000313" key="3">
    <source>
        <dbReference type="EMBL" id="VAW12265.1"/>
    </source>
</evidence>
<dbReference type="SUPFAM" id="SSF143447">
    <property type="entry name" value="AMMECR1-like"/>
    <property type="match status" value="1"/>
</dbReference>
<reference evidence="3" key="1">
    <citation type="submission" date="2018-06" db="EMBL/GenBank/DDBJ databases">
        <authorList>
            <person name="Zhirakovskaya E."/>
        </authorList>
    </citation>
    <scope>NUCLEOTIDE SEQUENCE</scope>
</reference>
<evidence type="ECO:0000256" key="1">
    <source>
        <dbReference type="ARBA" id="ARBA00006315"/>
    </source>
</evidence>
<keyword evidence="3" id="KW-0223">Dioxygenase</keyword>
<gene>
    <name evidence="3" type="ORF">MNBD_BACTEROID01-1530</name>
</gene>
<dbReference type="EMBL" id="UOEP01000001">
    <property type="protein sequence ID" value="VAW12265.1"/>
    <property type="molecule type" value="Genomic_DNA"/>
</dbReference>
<dbReference type="Gene3D" id="3.30.1490.150">
    <property type="entry name" value="Hypothetical protein ph0010, domain 2"/>
    <property type="match status" value="1"/>
</dbReference>
<accession>A0A3B0T1M9</accession>
<dbReference type="InterPro" id="IPR002733">
    <property type="entry name" value="AMMECR1_domain"/>
</dbReference>
<dbReference type="PANTHER" id="PTHR11060:SF0">
    <property type="entry name" value="PROTEIN MEMO1"/>
    <property type="match status" value="1"/>
</dbReference>
<dbReference type="PROSITE" id="PS51112">
    <property type="entry name" value="AMMECR1"/>
    <property type="match status" value="1"/>
</dbReference>
<dbReference type="PANTHER" id="PTHR11060">
    <property type="entry name" value="PROTEIN MEMO1"/>
    <property type="match status" value="1"/>
</dbReference>
<protein>
    <submittedName>
        <fullName evidence="3">Candidate gene for the hypothesized phosphomevalonate decarboxylase COG1355, Predicted dioxygenase</fullName>
    </submittedName>
</protein>
<proteinExistence type="inferred from homology"/>
<dbReference type="AlphaFoldDB" id="A0A3B0T1M9"/>
<evidence type="ECO:0000259" key="2">
    <source>
        <dbReference type="PROSITE" id="PS51112"/>
    </source>
</evidence>
<dbReference type="CDD" id="cd07361">
    <property type="entry name" value="MEMO_like"/>
    <property type="match status" value="1"/>
</dbReference>
<dbReference type="GO" id="GO:0051213">
    <property type="term" value="F:dioxygenase activity"/>
    <property type="evidence" value="ECO:0007669"/>
    <property type="project" value="UniProtKB-KW"/>
</dbReference>
<dbReference type="NCBIfam" id="TIGR04335">
    <property type="entry name" value="AmmeMemoSam_A"/>
    <property type="match status" value="1"/>
</dbReference>
<sequence length="480" mass="53661">MGSCPSTNIIRKSLFDGRFYPHGQKVLKRELEFLFKSAVAPVEKGILPQAIISPHAGYVFSGEVAASAFNQIPAGASYKRVFVLASSHHLFFKGASVYCDGDYQTPLGDIKVDRELARELVENHDIFNNNREAHNLEHSLEVQLPFLQYRLADGFLLVPVILGTQSDKDCESIARVLSPYFNKGNLFVISTDFSHYPEYRDATKVDKLTSDAIITNNPDVLMRVIQQNKKKNYNNLATSLCGWTSVLTLMYITQNKNVEYKKIIYKNSGDIALYGDKSRVVGYQAIAVFNKEELPFTLSGKEKHYLLEIARNSLERYFGIKNRAGVIQNVESGKLSIQTGAFVSLYNKGKLRGCIGSFFDSTPLPALIERLAVSAAKDRRFDSVTYDEVPGLVIEVSVLTPLKRINSINEIELGKHGIYIQKGGFSGTFLPQVAEKTGWSLEEFLGHCSKDKAGLGWDGWKTADIYTYEAIVFREGEELG</sequence>
<organism evidence="3">
    <name type="scientific">hydrothermal vent metagenome</name>
    <dbReference type="NCBI Taxonomy" id="652676"/>
    <lineage>
        <taxon>unclassified sequences</taxon>
        <taxon>metagenomes</taxon>
        <taxon>ecological metagenomes</taxon>
    </lineage>
</organism>
<dbReference type="Gene3D" id="3.30.700.20">
    <property type="entry name" value="Hypothetical protein ph0010, domain 1"/>
    <property type="match status" value="1"/>
</dbReference>
<dbReference type="NCBIfam" id="TIGR00296">
    <property type="entry name" value="TIGR00296 family protein"/>
    <property type="match status" value="1"/>
</dbReference>
<feature type="domain" description="AMMECR1" evidence="2">
    <location>
        <begin position="301"/>
        <end position="480"/>
    </location>
</feature>
<comment type="similarity">
    <text evidence="1">Belongs to the MEMO1 family.</text>
</comment>
<dbReference type="Gene3D" id="3.40.830.10">
    <property type="entry name" value="LigB-like"/>
    <property type="match status" value="1"/>
</dbReference>
<dbReference type="InterPro" id="IPR027485">
    <property type="entry name" value="AMMECR1_N"/>
</dbReference>
<name>A0A3B0T1M9_9ZZZZ</name>
<dbReference type="Pfam" id="PF01871">
    <property type="entry name" value="AMMECR1"/>
    <property type="match status" value="1"/>
</dbReference>
<dbReference type="InterPro" id="IPR023473">
    <property type="entry name" value="AMMECR1"/>
</dbReference>
<dbReference type="InterPro" id="IPR027623">
    <property type="entry name" value="AmmeMemoSam_A"/>
</dbReference>
<dbReference type="NCBIfam" id="TIGR04336">
    <property type="entry name" value="AmmeMemoSam_B"/>
    <property type="match status" value="1"/>
</dbReference>